<dbReference type="Proteomes" id="UP000299102">
    <property type="component" value="Unassembled WGS sequence"/>
</dbReference>
<evidence type="ECO:0000313" key="2">
    <source>
        <dbReference type="Proteomes" id="UP000299102"/>
    </source>
</evidence>
<organism evidence="1 2">
    <name type="scientific">Eumeta variegata</name>
    <name type="common">Bagworm moth</name>
    <name type="synonym">Eumeta japonica</name>
    <dbReference type="NCBI Taxonomy" id="151549"/>
    <lineage>
        <taxon>Eukaryota</taxon>
        <taxon>Metazoa</taxon>
        <taxon>Ecdysozoa</taxon>
        <taxon>Arthropoda</taxon>
        <taxon>Hexapoda</taxon>
        <taxon>Insecta</taxon>
        <taxon>Pterygota</taxon>
        <taxon>Neoptera</taxon>
        <taxon>Endopterygota</taxon>
        <taxon>Lepidoptera</taxon>
        <taxon>Glossata</taxon>
        <taxon>Ditrysia</taxon>
        <taxon>Tineoidea</taxon>
        <taxon>Psychidae</taxon>
        <taxon>Oiketicinae</taxon>
        <taxon>Eumeta</taxon>
    </lineage>
</organism>
<gene>
    <name evidence="1" type="ORF">EVAR_76476_1</name>
</gene>
<keyword evidence="2" id="KW-1185">Reference proteome</keyword>
<dbReference type="AlphaFoldDB" id="A0A4C1T4K6"/>
<reference evidence="1 2" key="1">
    <citation type="journal article" date="2019" name="Commun. Biol.">
        <title>The bagworm genome reveals a unique fibroin gene that provides high tensile strength.</title>
        <authorList>
            <person name="Kono N."/>
            <person name="Nakamura H."/>
            <person name="Ohtoshi R."/>
            <person name="Tomita M."/>
            <person name="Numata K."/>
            <person name="Arakawa K."/>
        </authorList>
    </citation>
    <scope>NUCLEOTIDE SEQUENCE [LARGE SCALE GENOMIC DNA]</scope>
</reference>
<dbReference type="EMBL" id="BGZK01000036">
    <property type="protein sequence ID" value="GBP09439.1"/>
    <property type="molecule type" value="Genomic_DNA"/>
</dbReference>
<comment type="caution">
    <text evidence="1">The sequence shown here is derived from an EMBL/GenBank/DDBJ whole genome shotgun (WGS) entry which is preliminary data.</text>
</comment>
<accession>A0A4C1T4K6</accession>
<proteinExistence type="predicted"/>
<evidence type="ECO:0000313" key="1">
    <source>
        <dbReference type="EMBL" id="GBP09439.1"/>
    </source>
</evidence>
<sequence>MRTRVLDFDAIRFYHSVEGVSSSHLLLYQVQSRALSHPRRSRADRGPLTTIVNPNGNVNDFADAVTTFETDSRTCFRKRATTDSIRLMFPTHRSAARHRIRHLSPRRLSADRSTAAARLH</sequence>
<protein>
    <submittedName>
        <fullName evidence="1">Uncharacterized protein</fullName>
    </submittedName>
</protein>
<name>A0A4C1T4K6_EUMVA</name>